<evidence type="ECO:0000313" key="3">
    <source>
        <dbReference type="Proteomes" id="UP000823388"/>
    </source>
</evidence>
<accession>A0A8T0X8P1</accession>
<proteinExistence type="predicted"/>
<feature type="region of interest" description="Disordered" evidence="1">
    <location>
        <begin position="36"/>
        <end position="79"/>
    </location>
</feature>
<dbReference type="EMBL" id="CM029038">
    <property type="protein sequence ID" value="KAG2653703.1"/>
    <property type="molecule type" value="Genomic_DNA"/>
</dbReference>
<organism evidence="2 3">
    <name type="scientific">Panicum virgatum</name>
    <name type="common">Blackwell switchgrass</name>
    <dbReference type="NCBI Taxonomy" id="38727"/>
    <lineage>
        <taxon>Eukaryota</taxon>
        <taxon>Viridiplantae</taxon>
        <taxon>Streptophyta</taxon>
        <taxon>Embryophyta</taxon>
        <taxon>Tracheophyta</taxon>
        <taxon>Spermatophyta</taxon>
        <taxon>Magnoliopsida</taxon>
        <taxon>Liliopsida</taxon>
        <taxon>Poales</taxon>
        <taxon>Poaceae</taxon>
        <taxon>PACMAD clade</taxon>
        <taxon>Panicoideae</taxon>
        <taxon>Panicodae</taxon>
        <taxon>Paniceae</taxon>
        <taxon>Panicinae</taxon>
        <taxon>Panicum</taxon>
        <taxon>Panicum sect. Hiantes</taxon>
    </lineage>
</organism>
<evidence type="ECO:0000256" key="1">
    <source>
        <dbReference type="SAM" id="MobiDB-lite"/>
    </source>
</evidence>
<keyword evidence="3" id="KW-1185">Reference proteome</keyword>
<feature type="compositionally biased region" description="Basic and acidic residues" evidence="1">
    <location>
        <begin position="129"/>
        <end position="142"/>
    </location>
</feature>
<dbReference type="AlphaFoldDB" id="A0A8T0X8P1"/>
<feature type="region of interest" description="Disordered" evidence="1">
    <location>
        <begin position="116"/>
        <end position="142"/>
    </location>
</feature>
<feature type="compositionally biased region" description="Low complexity" evidence="1">
    <location>
        <begin position="70"/>
        <end position="79"/>
    </location>
</feature>
<gene>
    <name evidence="2" type="ORF">PVAP13_1NG401238</name>
</gene>
<evidence type="ECO:0000313" key="2">
    <source>
        <dbReference type="EMBL" id="KAG2653703.1"/>
    </source>
</evidence>
<reference evidence="2" key="1">
    <citation type="submission" date="2020-05" db="EMBL/GenBank/DDBJ databases">
        <title>WGS assembly of Panicum virgatum.</title>
        <authorList>
            <person name="Lovell J.T."/>
            <person name="Jenkins J."/>
            <person name="Shu S."/>
            <person name="Juenger T.E."/>
            <person name="Schmutz J."/>
        </authorList>
    </citation>
    <scope>NUCLEOTIDE SEQUENCE</scope>
    <source>
        <strain evidence="2">AP13</strain>
    </source>
</reference>
<sequence length="142" mass="15297">MGPEYGYLSFINWNGPFMMGGGGGGGGNDPHVPPLLPTLQPRLRQAPSHPPRCPAQPQVVAFRPPPPIAGTPTTTVSTTVEVPAERRDWGRVRFHRRLHLVEFRFYFVGGSSVGQLGLKPPIPGTPLEAKGKDGDGGRRESP</sequence>
<dbReference type="Proteomes" id="UP000823388">
    <property type="component" value="Chromosome 1N"/>
</dbReference>
<protein>
    <submittedName>
        <fullName evidence="2">Uncharacterized protein</fullName>
    </submittedName>
</protein>
<comment type="caution">
    <text evidence="2">The sequence shown here is derived from an EMBL/GenBank/DDBJ whole genome shotgun (WGS) entry which is preliminary data.</text>
</comment>
<name>A0A8T0X8P1_PANVG</name>